<name>A0ABV8KA47_9BACL</name>
<reference evidence="4" key="1">
    <citation type="journal article" date="2019" name="Int. J. Syst. Evol. Microbiol.">
        <title>The Global Catalogue of Microorganisms (GCM) 10K type strain sequencing project: providing services to taxonomists for standard genome sequencing and annotation.</title>
        <authorList>
            <consortium name="The Broad Institute Genomics Platform"/>
            <consortium name="The Broad Institute Genome Sequencing Center for Infectious Disease"/>
            <person name="Wu L."/>
            <person name="Ma J."/>
        </authorList>
    </citation>
    <scope>NUCLEOTIDE SEQUENCE [LARGE SCALE GENOMIC DNA]</scope>
    <source>
        <strain evidence="4">IBRC-M 10987</strain>
    </source>
</reference>
<dbReference type="SUPFAM" id="SSF47413">
    <property type="entry name" value="lambda repressor-like DNA-binding domains"/>
    <property type="match status" value="1"/>
</dbReference>
<dbReference type="InterPro" id="IPR001387">
    <property type="entry name" value="Cro/C1-type_HTH"/>
</dbReference>
<evidence type="ECO:0000313" key="4">
    <source>
        <dbReference type="Proteomes" id="UP001595715"/>
    </source>
</evidence>
<keyword evidence="4" id="KW-1185">Reference proteome</keyword>
<dbReference type="Pfam" id="PF12844">
    <property type="entry name" value="HTH_19"/>
    <property type="match status" value="1"/>
</dbReference>
<accession>A0ABV8KA47</accession>
<protein>
    <submittedName>
        <fullName evidence="3">Helix-turn-helix domain-containing protein</fullName>
    </submittedName>
</protein>
<dbReference type="RefSeq" id="WP_377721487.1">
    <property type="nucleotide sequence ID" value="NZ_JBHSAM010000034.1"/>
</dbReference>
<dbReference type="PANTHER" id="PTHR46558">
    <property type="entry name" value="TRACRIPTIONAL REGULATORY PROTEIN-RELATED-RELATED"/>
    <property type="match status" value="1"/>
</dbReference>
<comment type="caution">
    <text evidence="3">The sequence shown here is derived from an EMBL/GenBank/DDBJ whole genome shotgun (WGS) entry which is preliminary data.</text>
</comment>
<dbReference type="InterPro" id="IPR010982">
    <property type="entry name" value="Lambda_DNA-bd_dom_sf"/>
</dbReference>
<evidence type="ECO:0000313" key="3">
    <source>
        <dbReference type="EMBL" id="MFC4102884.1"/>
    </source>
</evidence>
<feature type="domain" description="HTH cro/C1-type" evidence="2">
    <location>
        <begin position="13"/>
        <end position="67"/>
    </location>
</feature>
<gene>
    <name evidence="3" type="ORF">ACFOZ8_25000</name>
</gene>
<dbReference type="CDD" id="cd00093">
    <property type="entry name" value="HTH_XRE"/>
    <property type="match status" value="1"/>
</dbReference>
<evidence type="ECO:0000259" key="2">
    <source>
        <dbReference type="PROSITE" id="PS50943"/>
    </source>
</evidence>
<dbReference type="Gene3D" id="1.10.260.40">
    <property type="entry name" value="lambda repressor-like DNA-binding domains"/>
    <property type="match status" value="1"/>
</dbReference>
<organism evidence="3 4">
    <name type="scientific">Paenibacillus xanthanilyticus</name>
    <dbReference type="NCBI Taxonomy" id="1783531"/>
    <lineage>
        <taxon>Bacteria</taxon>
        <taxon>Bacillati</taxon>
        <taxon>Bacillota</taxon>
        <taxon>Bacilli</taxon>
        <taxon>Bacillales</taxon>
        <taxon>Paenibacillaceae</taxon>
        <taxon>Paenibacillus</taxon>
    </lineage>
</organism>
<dbReference type="EMBL" id="JBHSAM010000034">
    <property type="protein sequence ID" value="MFC4102884.1"/>
    <property type="molecule type" value="Genomic_DNA"/>
</dbReference>
<sequence>MDKAQKLTVAKRIKEMRNRKGWTQLELAELLEVDRVSVTNYELGRAVPQWGTFVKLAELFSTTTDYLMGSSDDETKKTPGSMENEREFIGKIELTDEELMAQFEIDGRPLSPKEWKKLIEMIRLDRRFED</sequence>
<keyword evidence="1" id="KW-0238">DNA-binding</keyword>
<dbReference type="Proteomes" id="UP001595715">
    <property type="component" value="Unassembled WGS sequence"/>
</dbReference>
<dbReference type="PROSITE" id="PS50943">
    <property type="entry name" value="HTH_CROC1"/>
    <property type="match status" value="1"/>
</dbReference>
<proteinExistence type="predicted"/>
<evidence type="ECO:0000256" key="1">
    <source>
        <dbReference type="ARBA" id="ARBA00023125"/>
    </source>
</evidence>
<dbReference type="SMART" id="SM00530">
    <property type="entry name" value="HTH_XRE"/>
    <property type="match status" value="1"/>
</dbReference>
<dbReference type="PANTHER" id="PTHR46558:SF4">
    <property type="entry name" value="DNA-BIDING PHAGE PROTEIN"/>
    <property type="match status" value="1"/>
</dbReference>